<comment type="caution">
    <text evidence="2">The sequence shown here is derived from an EMBL/GenBank/DDBJ whole genome shotgun (WGS) entry which is preliminary data.</text>
</comment>
<evidence type="ECO:0000313" key="2">
    <source>
        <dbReference type="EMBL" id="CAJ2504973.1"/>
    </source>
</evidence>
<organism evidence="2 3">
    <name type="scientific">Anthostomella pinea</name>
    <dbReference type="NCBI Taxonomy" id="933095"/>
    <lineage>
        <taxon>Eukaryota</taxon>
        <taxon>Fungi</taxon>
        <taxon>Dikarya</taxon>
        <taxon>Ascomycota</taxon>
        <taxon>Pezizomycotina</taxon>
        <taxon>Sordariomycetes</taxon>
        <taxon>Xylariomycetidae</taxon>
        <taxon>Xylariales</taxon>
        <taxon>Xylariaceae</taxon>
        <taxon>Anthostomella</taxon>
    </lineage>
</organism>
<keyword evidence="3" id="KW-1185">Reference proteome</keyword>
<evidence type="ECO:0000313" key="3">
    <source>
        <dbReference type="Proteomes" id="UP001295740"/>
    </source>
</evidence>
<proteinExistence type="predicted"/>
<sequence length="160" mass="18157">MSSRFAGFLRAAYPAVLVGGYSWMITKDQQKFKSETLDALERHTNAHYSTDEILTMQEEIGVLSKNVNTLLRTTKPLVEGQNLAERKKGEIEIDVLSENVNTLFGITKQLVEAQNSAERKKGDGSKGQKMKMVQQKTDLKHVQRLEQLKVRRTGSGWFWA</sequence>
<name>A0AAI8VHD4_9PEZI</name>
<evidence type="ECO:0000256" key="1">
    <source>
        <dbReference type="SAM" id="MobiDB-lite"/>
    </source>
</evidence>
<gene>
    <name evidence="2" type="ORF">KHLLAP_LOCUS5441</name>
</gene>
<dbReference type="AlphaFoldDB" id="A0AAI8VHD4"/>
<feature type="compositionally biased region" description="Basic and acidic residues" evidence="1">
    <location>
        <begin position="117"/>
        <end position="126"/>
    </location>
</feature>
<feature type="region of interest" description="Disordered" evidence="1">
    <location>
        <begin position="115"/>
        <end position="135"/>
    </location>
</feature>
<reference evidence="2" key="1">
    <citation type="submission" date="2023-10" db="EMBL/GenBank/DDBJ databases">
        <authorList>
            <person name="Hackl T."/>
        </authorList>
    </citation>
    <scope>NUCLEOTIDE SEQUENCE</scope>
</reference>
<protein>
    <submittedName>
        <fullName evidence="2">Uu.00g123670.m01.CDS01</fullName>
    </submittedName>
</protein>
<dbReference type="Proteomes" id="UP001295740">
    <property type="component" value="Unassembled WGS sequence"/>
</dbReference>
<dbReference type="EMBL" id="CAUWAG010000007">
    <property type="protein sequence ID" value="CAJ2504973.1"/>
    <property type="molecule type" value="Genomic_DNA"/>
</dbReference>
<accession>A0AAI8VHD4</accession>